<keyword evidence="8" id="KW-0325">Glycoprotein</keyword>
<feature type="non-terminal residue" evidence="13">
    <location>
        <position position="373"/>
    </location>
</feature>
<evidence type="ECO:0000256" key="7">
    <source>
        <dbReference type="ARBA" id="ARBA00023136"/>
    </source>
</evidence>
<dbReference type="FunFam" id="3.30.450.20:FF:000001">
    <property type="entry name" value="Potassium voltage-gated channel subfamily H member 7"/>
    <property type="match status" value="1"/>
</dbReference>
<comment type="subcellular location">
    <subcellularLocation>
        <location evidence="1">Membrane</location>
        <topology evidence="1">Multi-pass membrane protein</topology>
    </subcellularLocation>
</comment>
<accession>A0A7R9LVG8</accession>
<dbReference type="SMART" id="SM00086">
    <property type="entry name" value="PAC"/>
    <property type="match status" value="1"/>
</dbReference>
<dbReference type="EMBL" id="OC918129">
    <property type="protein sequence ID" value="CAD7648717.1"/>
    <property type="molecule type" value="Genomic_DNA"/>
</dbReference>
<evidence type="ECO:0000256" key="11">
    <source>
        <dbReference type="SAM" id="Phobius"/>
    </source>
</evidence>
<evidence type="ECO:0000259" key="12">
    <source>
        <dbReference type="PROSITE" id="PS50113"/>
    </source>
</evidence>
<dbReference type="SUPFAM" id="SSF55785">
    <property type="entry name" value="PYP-like sensor domain (PAS domain)"/>
    <property type="match status" value="1"/>
</dbReference>
<feature type="domain" description="PAC" evidence="12">
    <location>
        <begin position="94"/>
        <end position="146"/>
    </location>
</feature>
<dbReference type="InterPro" id="IPR000700">
    <property type="entry name" value="PAS-assoc_C"/>
</dbReference>
<keyword evidence="5 11" id="KW-1133">Transmembrane helix</keyword>
<evidence type="ECO:0000313" key="13">
    <source>
        <dbReference type="EMBL" id="CAD7648717.1"/>
    </source>
</evidence>
<dbReference type="InterPro" id="IPR000014">
    <property type="entry name" value="PAS"/>
</dbReference>
<dbReference type="PROSITE" id="PS50113">
    <property type="entry name" value="PAC"/>
    <property type="match status" value="1"/>
</dbReference>
<dbReference type="NCBIfam" id="TIGR00229">
    <property type="entry name" value="sensory_box"/>
    <property type="match status" value="1"/>
</dbReference>
<dbReference type="GO" id="GO:0005249">
    <property type="term" value="F:voltage-gated potassium channel activity"/>
    <property type="evidence" value="ECO:0007669"/>
    <property type="project" value="InterPro"/>
</dbReference>
<dbReference type="GO" id="GO:0034702">
    <property type="term" value="C:monoatomic ion channel complex"/>
    <property type="evidence" value="ECO:0007669"/>
    <property type="project" value="UniProtKB-KW"/>
</dbReference>
<keyword evidence="9" id="KW-0407">Ion channel</keyword>
<dbReference type="InterPro" id="IPR003950">
    <property type="entry name" value="K_chnl_volt-dep_ELK"/>
</dbReference>
<evidence type="ECO:0000256" key="4">
    <source>
        <dbReference type="ARBA" id="ARBA00022882"/>
    </source>
</evidence>
<dbReference type="GO" id="GO:0042391">
    <property type="term" value="P:regulation of membrane potential"/>
    <property type="evidence" value="ECO:0007669"/>
    <property type="project" value="TreeGrafter"/>
</dbReference>
<protein>
    <recommendedName>
        <fullName evidence="12">PAC domain-containing protein</fullName>
    </recommendedName>
</protein>
<evidence type="ECO:0000313" key="14">
    <source>
        <dbReference type="Proteomes" id="UP000728032"/>
    </source>
</evidence>
<evidence type="ECO:0000256" key="10">
    <source>
        <dbReference type="ARBA" id="ARBA00034430"/>
    </source>
</evidence>
<dbReference type="InterPro" id="IPR005821">
    <property type="entry name" value="Ion_trans_dom"/>
</dbReference>
<keyword evidence="7 11" id="KW-0472">Membrane</keyword>
<dbReference type="OrthoDB" id="447251at2759"/>
<evidence type="ECO:0000256" key="5">
    <source>
        <dbReference type="ARBA" id="ARBA00022989"/>
    </source>
</evidence>
<dbReference type="Gene3D" id="3.30.450.20">
    <property type="entry name" value="PAS domain"/>
    <property type="match status" value="1"/>
</dbReference>
<evidence type="ECO:0000256" key="2">
    <source>
        <dbReference type="ARBA" id="ARBA00022448"/>
    </source>
</evidence>
<dbReference type="InterPro" id="IPR001610">
    <property type="entry name" value="PAC"/>
</dbReference>
<sequence length="373" mass="42740">MPARKGLLAPQNTFLDTIATRFDGTHSNFVLGNAQVPNNLFPIVYCSDGFCELTGFARAQIMQKGCACSFLFGADTLPELKKQIEESLASKTELKIEVIFYKRNGSPFWCLLDIVPIKNEKHEVVLFLASHKDITRTKMAEMEDQIKYNYDVEECDGMDANSPSEEDGCLPANNYQRRRSRAVLYQLSGHYRRSVTVKSKLKLNNNILHSTALPEYKTAAFKKSRLVLSHYGIFKTCWDWLILIATFYVAIVVPYSAAFRHPNTDERPDKYKTIITDIGVEIVFLLDIIMNFRTTFVNKKGEVVAKSKSIAKHYLRGWFLVDLLAALPFDLLYAANLYSRITPLIHLLKLTRLLRLARLLQKMDRYSQFSTHI</sequence>
<proteinExistence type="predicted"/>
<keyword evidence="4" id="KW-0851">Voltage-gated channel</keyword>
<reference evidence="13" key="1">
    <citation type="submission" date="2020-11" db="EMBL/GenBank/DDBJ databases">
        <authorList>
            <person name="Tran Van P."/>
        </authorList>
    </citation>
    <scope>NUCLEOTIDE SEQUENCE</scope>
</reference>
<evidence type="ECO:0000256" key="8">
    <source>
        <dbReference type="ARBA" id="ARBA00023180"/>
    </source>
</evidence>
<feature type="transmembrane region" description="Helical" evidence="11">
    <location>
        <begin position="317"/>
        <end position="335"/>
    </location>
</feature>
<dbReference type="AlphaFoldDB" id="A0A7R9LVG8"/>
<feature type="transmembrane region" description="Helical" evidence="11">
    <location>
        <begin position="240"/>
        <end position="258"/>
    </location>
</feature>
<evidence type="ECO:0000256" key="1">
    <source>
        <dbReference type="ARBA" id="ARBA00004141"/>
    </source>
</evidence>
<dbReference type="Pfam" id="PF13426">
    <property type="entry name" value="PAS_9"/>
    <property type="match status" value="1"/>
</dbReference>
<dbReference type="PRINTS" id="PR01463">
    <property type="entry name" value="EAGCHANLFMLY"/>
</dbReference>
<evidence type="ECO:0000256" key="3">
    <source>
        <dbReference type="ARBA" id="ARBA00022692"/>
    </source>
</evidence>
<dbReference type="SUPFAM" id="SSF81324">
    <property type="entry name" value="Voltage-gated potassium channels"/>
    <property type="match status" value="1"/>
</dbReference>
<dbReference type="InterPro" id="IPR035965">
    <property type="entry name" value="PAS-like_dom_sf"/>
</dbReference>
<keyword evidence="6" id="KW-0406">Ion transport</keyword>
<keyword evidence="2" id="KW-0813">Transport</keyword>
<dbReference type="EMBL" id="CAJPVJ010003304">
    <property type="protein sequence ID" value="CAG2167391.1"/>
    <property type="molecule type" value="Genomic_DNA"/>
</dbReference>
<evidence type="ECO:0000256" key="6">
    <source>
        <dbReference type="ARBA" id="ARBA00023065"/>
    </source>
</evidence>
<dbReference type="Proteomes" id="UP000728032">
    <property type="component" value="Unassembled WGS sequence"/>
</dbReference>
<organism evidence="13">
    <name type="scientific">Oppiella nova</name>
    <dbReference type="NCBI Taxonomy" id="334625"/>
    <lineage>
        <taxon>Eukaryota</taxon>
        <taxon>Metazoa</taxon>
        <taxon>Ecdysozoa</taxon>
        <taxon>Arthropoda</taxon>
        <taxon>Chelicerata</taxon>
        <taxon>Arachnida</taxon>
        <taxon>Acari</taxon>
        <taxon>Acariformes</taxon>
        <taxon>Sarcoptiformes</taxon>
        <taxon>Oribatida</taxon>
        <taxon>Brachypylina</taxon>
        <taxon>Oppioidea</taxon>
        <taxon>Oppiidae</taxon>
        <taxon>Oppiella</taxon>
    </lineage>
</organism>
<feature type="transmembrane region" description="Helical" evidence="11">
    <location>
        <begin position="278"/>
        <end position="296"/>
    </location>
</feature>
<dbReference type="CDD" id="cd00130">
    <property type="entry name" value="PAS"/>
    <property type="match status" value="1"/>
</dbReference>
<comment type="catalytic activity">
    <reaction evidence="10">
        <text>K(+)(in) = K(+)(out)</text>
        <dbReference type="Rhea" id="RHEA:29463"/>
        <dbReference type="ChEBI" id="CHEBI:29103"/>
    </reaction>
</comment>
<dbReference type="Gene3D" id="1.10.287.70">
    <property type="match status" value="1"/>
</dbReference>
<dbReference type="PRINTS" id="PR01465">
    <property type="entry name" value="ELKCHANNEL"/>
</dbReference>
<dbReference type="PANTHER" id="PTHR10217">
    <property type="entry name" value="VOLTAGE AND LIGAND GATED POTASSIUM CHANNEL"/>
    <property type="match status" value="1"/>
</dbReference>
<dbReference type="InterPro" id="IPR050818">
    <property type="entry name" value="KCNH_animal-type"/>
</dbReference>
<dbReference type="PANTHER" id="PTHR10217:SF637">
    <property type="entry name" value="EAG-LIKE K[+] CHANNEL, ISOFORM A"/>
    <property type="match status" value="1"/>
</dbReference>
<dbReference type="Pfam" id="PF00520">
    <property type="entry name" value="Ion_trans"/>
    <property type="match status" value="1"/>
</dbReference>
<evidence type="ECO:0000256" key="9">
    <source>
        <dbReference type="ARBA" id="ARBA00023303"/>
    </source>
</evidence>
<gene>
    <name evidence="13" type="ORF">ONB1V03_LOCUS6898</name>
</gene>
<name>A0A7R9LVG8_9ACAR</name>
<dbReference type="GO" id="GO:0005886">
    <property type="term" value="C:plasma membrane"/>
    <property type="evidence" value="ECO:0007669"/>
    <property type="project" value="TreeGrafter"/>
</dbReference>
<keyword evidence="3 11" id="KW-0812">Transmembrane</keyword>
<keyword evidence="14" id="KW-1185">Reference proteome</keyword>
<dbReference type="InterPro" id="IPR003938">
    <property type="entry name" value="K_chnl_volt-dep_EAG/ELK/ERG"/>
</dbReference>